<feature type="compositionally biased region" description="Basic and acidic residues" evidence="1">
    <location>
        <begin position="742"/>
        <end position="752"/>
    </location>
</feature>
<feature type="region of interest" description="Disordered" evidence="1">
    <location>
        <begin position="805"/>
        <end position="1262"/>
    </location>
</feature>
<dbReference type="EMBL" id="BLKM01012983">
    <property type="protein sequence ID" value="GFG38142.1"/>
    <property type="molecule type" value="Genomic_DNA"/>
</dbReference>
<accession>A0A6L2Q3N0</accession>
<dbReference type="AlphaFoldDB" id="A0A6L2Q3N0"/>
<feature type="compositionally biased region" description="Polar residues" evidence="1">
    <location>
        <begin position="1252"/>
        <end position="1262"/>
    </location>
</feature>
<evidence type="ECO:0000256" key="1">
    <source>
        <dbReference type="SAM" id="MobiDB-lite"/>
    </source>
</evidence>
<gene>
    <name evidence="2" type="ORF">Cfor_03766</name>
</gene>
<feature type="compositionally biased region" description="Basic residues" evidence="1">
    <location>
        <begin position="1158"/>
        <end position="1172"/>
    </location>
</feature>
<organism evidence="2 3">
    <name type="scientific">Coptotermes formosanus</name>
    <name type="common">Formosan subterranean termite</name>
    <dbReference type="NCBI Taxonomy" id="36987"/>
    <lineage>
        <taxon>Eukaryota</taxon>
        <taxon>Metazoa</taxon>
        <taxon>Ecdysozoa</taxon>
        <taxon>Arthropoda</taxon>
        <taxon>Hexapoda</taxon>
        <taxon>Insecta</taxon>
        <taxon>Pterygota</taxon>
        <taxon>Neoptera</taxon>
        <taxon>Polyneoptera</taxon>
        <taxon>Dictyoptera</taxon>
        <taxon>Blattodea</taxon>
        <taxon>Blattoidea</taxon>
        <taxon>Termitoidae</taxon>
        <taxon>Rhinotermitidae</taxon>
        <taxon>Coptotermes</taxon>
    </lineage>
</organism>
<protein>
    <recommendedName>
        <fullName evidence="4">DUF4758 domain-containing protein</fullName>
    </recommendedName>
</protein>
<dbReference type="Proteomes" id="UP000502823">
    <property type="component" value="Unassembled WGS sequence"/>
</dbReference>
<name>A0A6L2Q3N0_COPFO</name>
<feature type="compositionally biased region" description="Polar residues" evidence="1">
    <location>
        <begin position="966"/>
        <end position="991"/>
    </location>
</feature>
<feature type="compositionally biased region" description="Low complexity" evidence="1">
    <location>
        <begin position="1080"/>
        <end position="1094"/>
    </location>
</feature>
<feature type="compositionally biased region" description="Polar residues" evidence="1">
    <location>
        <begin position="805"/>
        <end position="816"/>
    </location>
</feature>
<evidence type="ECO:0008006" key="4">
    <source>
        <dbReference type="Google" id="ProtNLM"/>
    </source>
</evidence>
<dbReference type="InParanoid" id="A0A6L2Q3N0"/>
<feature type="compositionally biased region" description="Polar residues" evidence="1">
    <location>
        <begin position="504"/>
        <end position="522"/>
    </location>
</feature>
<keyword evidence="3" id="KW-1185">Reference proteome</keyword>
<feature type="compositionally biased region" description="Low complexity" evidence="1">
    <location>
        <begin position="526"/>
        <end position="538"/>
    </location>
</feature>
<feature type="region of interest" description="Disordered" evidence="1">
    <location>
        <begin position="742"/>
        <end position="764"/>
    </location>
</feature>
<sequence length="1262" mass="136100">MAISENKVNRENSTTLLQYPATGYHRMFIMYPPVHHLTSHSWNLERISNDLLTDERCCSIVLSKMLLLLITTLSHNALGRPQADEDIEILTKPSPGQEYVVINSGKTMVPTQHSKQLEGDAVKGFATAHKIPSQASPEKLLLSQPLNKPKILFSTSHKISQYHAPLVKRSTDSVQKNPAEENEDSNTRALLSVLSEAILTPDQILSQTETKISPENDEIRTEYSVVTSKPRKVVPSAKHVPVVKIEPRGDYGVIEEKLEGPDERTVMQKRLNAEHGRENKNISPEAGIKSDDSLISNVEVKPGSQVGVTSPKFQTREGGISVPLQKTDVDSSGVVTTTTVLPLTSTTAGITKSNFDIIPVNLVADKTRKEHDKDLDFVDSPLGDKLLVPAGSASNKQSRVEVKKGPNGQDYEYEYVYYYYDDEDNDTIATAGEKSVVSASPPTTTTTTTQRTSTSGKRYLPTASHIDPSEEANHASSTRGRSRNRSQPQGTTEEENQSEHLESKPSSGRQRYTTIERNSGEASTAVVPESSNEVVPPSHGSRFRGRQLNLQTTAQPPEEPTPVAEERLPANTRFPPRSRSNHNSAVVTTPSSEEAVATRGRSSSGNGASAATSGVRRPSLELVDSSSFRTHSSDVSRSQDLTSQPPSFPSVLPSGPFRFLGVTPNEENPEKEVKHRPSRVRGRGDQGPAPVSTPTENADEETTSSRRGPHIRRPSTPSVLLEYEEGEELFNDETTESIPTDRLRAPVSREGRPFPATEIPGTGALADENTVSTTEEDTGLTAAIMDKAALDLYAIFQQAQDENASNYVDENATNSSLEDEDDRNTTEEDISTTGAVTTTTTTTTTTTITTEAPTTTTTTTQAPTTEAAGSNRYKPRRTGHRGQNGQNKYRQNNASTTTTEPAPVETSTRTKGRFGNNRTPVGGGSFGRRGQHKTTSKPADEDAVKQESKEVASATPKSNGLPRTRFGTTRSARVTSTTPATPEAGSTSSATHAPRPVFADRYNTRRRGGPTRATVSTPASDVNKADNASTEDKIEPAAASEPPVSTPKTAARGRLNINAGPRPLRPGPKINIGGRPRPGAATTSAATTQAAPTEPEQEGNDQASHPTTADDSQSEAQEPQETVTTPVPDALTRLRSRPRLHVTGTVKTTAAPPASSNNRRHLVSSLLPKRRPLNPTPETKDSEAAEPHDSEGTAESELPAKQSGGEEAQETAEGVATPATVETQDAPRENRLSSLLSGRRRANAVRRPGTLLPSTTKQSGQD</sequence>
<evidence type="ECO:0000313" key="2">
    <source>
        <dbReference type="EMBL" id="GFG38142.1"/>
    </source>
</evidence>
<feature type="compositionally biased region" description="Polar residues" evidence="1">
    <location>
        <begin position="581"/>
        <end position="592"/>
    </location>
</feature>
<dbReference type="FunCoup" id="A0A6L2Q3N0">
    <property type="interactions" value="1"/>
</dbReference>
<feature type="compositionally biased region" description="Polar residues" evidence="1">
    <location>
        <begin position="624"/>
        <end position="645"/>
    </location>
</feature>
<feature type="region of interest" description="Disordered" evidence="1">
    <location>
        <begin position="432"/>
        <end position="714"/>
    </location>
</feature>
<feature type="compositionally biased region" description="Acidic residues" evidence="1">
    <location>
        <begin position="817"/>
        <end position="830"/>
    </location>
</feature>
<feature type="compositionally biased region" description="Polar residues" evidence="1">
    <location>
        <begin position="1100"/>
        <end position="1125"/>
    </location>
</feature>
<feature type="compositionally biased region" description="Low complexity" evidence="1">
    <location>
        <begin position="832"/>
        <end position="868"/>
    </location>
</feature>
<reference evidence="3" key="1">
    <citation type="submission" date="2020-01" db="EMBL/GenBank/DDBJ databases">
        <title>Draft genome sequence of the Termite Coptotermes fromosanus.</title>
        <authorList>
            <person name="Itakura S."/>
            <person name="Yosikawa Y."/>
            <person name="Umezawa K."/>
        </authorList>
    </citation>
    <scope>NUCLEOTIDE SEQUENCE [LARGE SCALE GENOMIC DNA]</scope>
</reference>
<dbReference type="OrthoDB" id="8192055at2759"/>
<feature type="compositionally biased region" description="Low complexity" evidence="1">
    <location>
        <begin position="597"/>
        <end position="614"/>
    </location>
</feature>
<feature type="compositionally biased region" description="Polar residues" evidence="1">
    <location>
        <begin position="881"/>
        <end position="909"/>
    </location>
</feature>
<feature type="compositionally biased region" description="Low complexity" evidence="1">
    <location>
        <begin position="435"/>
        <end position="455"/>
    </location>
</feature>
<evidence type="ECO:0000313" key="3">
    <source>
        <dbReference type="Proteomes" id="UP000502823"/>
    </source>
</evidence>
<proteinExistence type="predicted"/>
<comment type="caution">
    <text evidence="2">The sequence shown here is derived from an EMBL/GenBank/DDBJ whole genome shotgun (WGS) entry which is preliminary data.</text>
</comment>
<feature type="compositionally biased region" description="Basic and acidic residues" evidence="1">
    <location>
        <begin position="938"/>
        <end position="950"/>
    </location>
</feature>
<feature type="compositionally biased region" description="Basic and acidic residues" evidence="1">
    <location>
        <begin position="1178"/>
        <end position="1191"/>
    </location>
</feature>
<feature type="compositionally biased region" description="Polar residues" evidence="1">
    <location>
        <begin position="474"/>
        <end position="491"/>
    </location>
</feature>